<evidence type="ECO:0000259" key="6">
    <source>
        <dbReference type="Pfam" id="PF01048"/>
    </source>
</evidence>
<evidence type="ECO:0000256" key="2">
    <source>
        <dbReference type="ARBA" id="ARBA00021980"/>
    </source>
</evidence>
<evidence type="ECO:0000256" key="5">
    <source>
        <dbReference type="ARBA" id="ARBA00048447"/>
    </source>
</evidence>
<dbReference type="CDD" id="cd09006">
    <property type="entry name" value="PNP_EcPNPI-like"/>
    <property type="match status" value="1"/>
</dbReference>
<dbReference type="SUPFAM" id="SSF53167">
    <property type="entry name" value="Purine and uridine phosphorylases"/>
    <property type="match status" value="1"/>
</dbReference>
<dbReference type="GO" id="GO:0004731">
    <property type="term" value="F:purine-nucleoside phosphorylase activity"/>
    <property type="evidence" value="ECO:0007669"/>
    <property type="project" value="InterPro"/>
</dbReference>
<dbReference type="AlphaFoldDB" id="A0A3E2TMC9"/>
<dbReference type="Gene3D" id="3.40.50.1580">
    <property type="entry name" value="Nucleoside phosphorylase domain"/>
    <property type="match status" value="1"/>
</dbReference>
<dbReference type="GO" id="GO:0006152">
    <property type="term" value="P:purine nucleoside catabolic process"/>
    <property type="evidence" value="ECO:0007669"/>
    <property type="project" value="TreeGrafter"/>
</dbReference>
<dbReference type="Proteomes" id="UP000260773">
    <property type="component" value="Unassembled WGS sequence"/>
</dbReference>
<gene>
    <name evidence="7" type="primary">deoD</name>
    <name evidence="7" type="ORF">DW070_10350</name>
</gene>
<dbReference type="NCBIfam" id="NF004489">
    <property type="entry name" value="PRK05819.1"/>
    <property type="match status" value="1"/>
</dbReference>
<dbReference type="EC" id="2.4.2.3" evidence="1"/>
<comment type="catalytic activity">
    <reaction evidence="5">
        <text>uridine + phosphate = alpha-D-ribose 1-phosphate + uracil</text>
        <dbReference type="Rhea" id="RHEA:24388"/>
        <dbReference type="ChEBI" id="CHEBI:16704"/>
        <dbReference type="ChEBI" id="CHEBI:17568"/>
        <dbReference type="ChEBI" id="CHEBI:43474"/>
        <dbReference type="ChEBI" id="CHEBI:57720"/>
        <dbReference type="EC" id="2.4.2.3"/>
    </reaction>
</comment>
<accession>A0A3E2TMC9</accession>
<dbReference type="NCBIfam" id="TIGR00107">
    <property type="entry name" value="deoD"/>
    <property type="match status" value="1"/>
</dbReference>
<evidence type="ECO:0000256" key="1">
    <source>
        <dbReference type="ARBA" id="ARBA00011888"/>
    </source>
</evidence>
<dbReference type="GO" id="GO:0005829">
    <property type="term" value="C:cytosol"/>
    <property type="evidence" value="ECO:0007669"/>
    <property type="project" value="TreeGrafter"/>
</dbReference>
<evidence type="ECO:0000256" key="4">
    <source>
        <dbReference type="ARBA" id="ARBA00022679"/>
    </source>
</evidence>
<evidence type="ECO:0000256" key="3">
    <source>
        <dbReference type="ARBA" id="ARBA00022676"/>
    </source>
</evidence>
<reference evidence="7 8" key="1">
    <citation type="submission" date="2018-08" db="EMBL/GenBank/DDBJ databases">
        <title>A genome reference for cultivated species of the human gut microbiota.</title>
        <authorList>
            <person name="Zou Y."/>
            <person name="Xue W."/>
            <person name="Luo G."/>
        </authorList>
    </citation>
    <scope>NUCLEOTIDE SEQUENCE [LARGE SCALE GENOMIC DNA]</scope>
    <source>
        <strain evidence="7 8">AF45-17</strain>
    </source>
</reference>
<proteinExistence type="predicted"/>
<dbReference type="GO" id="GO:0004850">
    <property type="term" value="F:uridine phosphorylase activity"/>
    <property type="evidence" value="ECO:0007669"/>
    <property type="project" value="UniProtKB-EC"/>
</dbReference>
<keyword evidence="3 7" id="KW-0328">Glycosyltransferase</keyword>
<sequence>MATPHNRAANGEIAKTVLMPGDPLRAKWIAEIYLADVQLVSDVRNVYCYTGQYKGVTVSVMASGMGMPSIGIYSYELYKFYDVENIIRIGSAGAYTDKLKVLDVVLADAVWSESTYGQAQSLDMKNWQYPSEELNRQIKDTALKMNKKLVSGPIHSSDVFYHEADANDVLRKMVDEEGLLCVEMESFALFHNAEVLGRNAACLLTISDSLVTGEELDADARAIAFAEMVELALEAAIAV</sequence>
<dbReference type="Pfam" id="PF01048">
    <property type="entry name" value="PNP_UDP_1"/>
    <property type="match status" value="1"/>
</dbReference>
<protein>
    <recommendedName>
        <fullName evidence="2">Uridine phosphorylase</fullName>
        <ecNumber evidence="1">2.4.2.3</ecNumber>
    </recommendedName>
</protein>
<dbReference type="InterPro" id="IPR004402">
    <property type="entry name" value="DeoD-type"/>
</dbReference>
<name>A0A3E2TMC9_9FIRM</name>
<dbReference type="PANTHER" id="PTHR43691:SF11">
    <property type="entry name" value="FI09636P-RELATED"/>
    <property type="match status" value="1"/>
</dbReference>
<evidence type="ECO:0000313" key="8">
    <source>
        <dbReference type="Proteomes" id="UP000260773"/>
    </source>
</evidence>
<dbReference type="PANTHER" id="PTHR43691">
    <property type="entry name" value="URIDINE PHOSPHORYLASE"/>
    <property type="match status" value="1"/>
</dbReference>
<organism evidence="7 8">
    <name type="scientific">Coprococcus catus</name>
    <dbReference type="NCBI Taxonomy" id="116085"/>
    <lineage>
        <taxon>Bacteria</taxon>
        <taxon>Bacillati</taxon>
        <taxon>Bacillota</taxon>
        <taxon>Clostridia</taxon>
        <taxon>Lachnospirales</taxon>
        <taxon>Lachnospiraceae</taxon>
        <taxon>Coprococcus</taxon>
    </lineage>
</organism>
<keyword evidence="4 7" id="KW-0808">Transferase</keyword>
<comment type="caution">
    <text evidence="7">The sequence shown here is derived from an EMBL/GenBank/DDBJ whole genome shotgun (WGS) entry which is preliminary data.</text>
</comment>
<dbReference type="InterPro" id="IPR000845">
    <property type="entry name" value="Nucleoside_phosphorylase_d"/>
</dbReference>
<dbReference type="InterPro" id="IPR035994">
    <property type="entry name" value="Nucleoside_phosphorylase_sf"/>
</dbReference>
<evidence type="ECO:0000313" key="7">
    <source>
        <dbReference type="EMBL" id="RGB79548.1"/>
    </source>
</evidence>
<dbReference type="EMBL" id="QVEP01000024">
    <property type="protein sequence ID" value="RGB79548.1"/>
    <property type="molecule type" value="Genomic_DNA"/>
</dbReference>
<dbReference type="RefSeq" id="WP_117528572.1">
    <property type="nucleotide sequence ID" value="NZ_JAQENQ010000036.1"/>
</dbReference>
<feature type="domain" description="Nucleoside phosphorylase" evidence="6">
    <location>
        <begin position="16"/>
        <end position="231"/>
    </location>
</feature>